<comment type="caution">
    <text evidence="1">The sequence shown here is derived from an EMBL/GenBank/DDBJ whole genome shotgun (WGS) entry which is preliminary data.</text>
</comment>
<accession>A0ABV6QF50</accession>
<protein>
    <submittedName>
        <fullName evidence="1">Uncharacterized protein</fullName>
    </submittedName>
</protein>
<sequence>MAKLDAGGVIIGSGESGDLLPGEKTAVVVRRSPAFAPTPTSRSKF</sequence>
<organism evidence="1 2">
    <name type="scientific">Kribbella deserti</name>
    <dbReference type="NCBI Taxonomy" id="1926257"/>
    <lineage>
        <taxon>Bacteria</taxon>
        <taxon>Bacillati</taxon>
        <taxon>Actinomycetota</taxon>
        <taxon>Actinomycetes</taxon>
        <taxon>Propionibacteriales</taxon>
        <taxon>Kribbellaceae</taxon>
        <taxon>Kribbella</taxon>
    </lineage>
</organism>
<dbReference type="RefSeq" id="WP_380043963.1">
    <property type="nucleotide sequence ID" value="NZ_JBHLTC010000005.1"/>
</dbReference>
<reference evidence="1 2" key="1">
    <citation type="submission" date="2024-09" db="EMBL/GenBank/DDBJ databases">
        <authorList>
            <person name="Sun Q."/>
            <person name="Mori K."/>
        </authorList>
    </citation>
    <scope>NUCLEOTIDE SEQUENCE [LARGE SCALE GENOMIC DNA]</scope>
    <source>
        <strain evidence="1 2">CGMCC 1.15906</strain>
    </source>
</reference>
<keyword evidence="2" id="KW-1185">Reference proteome</keyword>
<name>A0ABV6QF50_9ACTN</name>
<gene>
    <name evidence="1" type="ORF">ACFFGN_04275</name>
</gene>
<proteinExistence type="predicted"/>
<evidence type="ECO:0000313" key="2">
    <source>
        <dbReference type="Proteomes" id="UP001589890"/>
    </source>
</evidence>
<evidence type="ECO:0000313" key="1">
    <source>
        <dbReference type="EMBL" id="MFC0623264.1"/>
    </source>
</evidence>
<dbReference type="EMBL" id="JBHLTC010000005">
    <property type="protein sequence ID" value="MFC0623264.1"/>
    <property type="molecule type" value="Genomic_DNA"/>
</dbReference>
<dbReference type="Proteomes" id="UP001589890">
    <property type="component" value="Unassembled WGS sequence"/>
</dbReference>